<evidence type="ECO:0000256" key="2">
    <source>
        <dbReference type="ARBA" id="ARBA00022692"/>
    </source>
</evidence>
<name>A0A399R6S1_9PROT</name>
<sequence>MGILRFLVRYGYAPLFFIGFIGAAVWMVANGASKIWLAGLLLPAIALSFIAERIAPFEENWNHSKGDTTRDTLHAVINELTNAASIAAIPILAAMTHGFDVWPGEWPLWAQLVMTILIADFGITMAHYASHKIEALWRLHAVHHSVERMYGFNGLMKHPLHQAIELTAGTTPLLLMGMPLEIGALLGFAAAIQLLLQHSNTDMRVGPLIYLWAVAPGHRHHHLAHKVKGDVNFGLFTMLWDHLLGTFVKDRPQPRDGELGVAGRPDYPVGYSAQLVEPFRRWDRSKNTQLAE</sequence>
<feature type="transmembrane region" description="Helical" evidence="5">
    <location>
        <begin position="76"/>
        <end position="96"/>
    </location>
</feature>
<keyword evidence="4 5" id="KW-0472">Membrane</keyword>
<gene>
    <name evidence="7" type="ORF">D1223_15900</name>
</gene>
<evidence type="ECO:0000259" key="6">
    <source>
        <dbReference type="Pfam" id="PF04116"/>
    </source>
</evidence>
<dbReference type="InterPro" id="IPR050307">
    <property type="entry name" value="Sterol_Desaturase_Related"/>
</dbReference>
<keyword evidence="3 5" id="KW-1133">Transmembrane helix</keyword>
<evidence type="ECO:0000256" key="4">
    <source>
        <dbReference type="ARBA" id="ARBA00023136"/>
    </source>
</evidence>
<keyword evidence="8" id="KW-1185">Reference proteome</keyword>
<feature type="transmembrane region" description="Helical" evidence="5">
    <location>
        <begin position="12"/>
        <end position="29"/>
    </location>
</feature>
<dbReference type="GO" id="GO:0005506">
    <property type="term" value="F:iron ion binding"/>
    <property type="evidence" value="ECO:0007669"/>
    <property type="project" value="InterPro"/>
</dbReference>
<dbReference type="AlphaFoldDB" id="A0A399R6S1"/>
<dbReference type="GO" id="GO:0016020">
    <property type="term" value="C:membrane"/>
    <property type="evidence" value="ECO:0007669"/>
    <property type="project" value="UniProtKB-SubCell"/>
</dbReference>
<comment type="subcellular location">
    <subcellularLocation>
        <location evidence="1">Membrane</location>
    </subcellularLocation>
</comment>
<evidence type="ECO:0000256" key="1">
    <source>
        <dbReference type="ARBA" id="ARBA00004370"/>
    </source>
</evidence>
<protein>
    <submittedName>
        <fullName evidence="7">Sterol desaturase family protein</fullName>
    </submittedName>
</protein>
<feature type="transmembrane region" description="Helical" evidence="5">
    <location>
        <begin position="35"/>
        <end position="55"/>
    </location>
</feature>
<keyword evidence="2 5" id="KW-0812">Transmembrane</keyword>
<comment type="caution">
    <text evidence="7">The sequence shown here is derived from an EMBL/GenBank/DDBJ whole genome shotgun (WGS) entry which is preliminary data.</text>
</comment>
<feature type="transmembrane region" description="Helical" evidence="5">
    <location>
        <begin position="173"/>
        <end position="196"/>
    </location>
</feature>
<evidence type="ECO:0000256" key="5">
    <source>
        <dbReference type="SAM" id="Phobius"/>
    </source>
</evidence>
<organism evidence="7 8">
    <name type="scientific">Henriciella mobilis</name>
    <dbReference type="NCBI Taxonomy" id="2305467"/>
    <lineage>
        <taxon>Bacteria</taxon>
        <taxon>Pseudomonadati</taxon>
        <taxon>Pseudomonadota</taxon>
        <taxon>Alphaproteobacteria</taxon>
        <taxon>Hyphomonadales</taxon>
        <taxon>Hyphomonadaceae</taxon>
        <taxon>Henriciella</taxon>
    </lineage>
</organism>
<reference evidence="7 8" key="1">
    <citation type="submission" date="2018-08" db="EMBL/GenBank/DDBJ databases">
        <title>Henriciella mobilis sp. nov., isolated from seawater.</title>
        <authorList>
            <person name="Cheng H."/>
            <person name="Wu Y.-H."/>
            <person name="Xu X.-W."/>
            <person name="Guo L.-L."/>
        </authorList>
    </citation>
    <scope>NUCLEOTIDE SEQUENCE [LARGE SCALE GENOMIC DNA]</scope>
    <source>
        <strain evidence="7 8">JN25</strain>
    </source>
</reference>
<dbReference type="Pfam" id="PF04116">
    <property type="entry name" value="FA_hydroxylase"/>
    <property type="match status" value="1"/>
</dbReference>
<dbReference type="EMBL" id="QWFX01000016">
    <property type="protein sequence ID" value="RIJ26463.1"/>
    <property type="molecule type" value="Genomic_DNA"/>
</dbReference>
<accession>A0A399R6S1</accession>
<dbReference type="OrthoDB" id="9770329at2"/>
<dbReference type="RefSeq" id="WP_119377420.1">
    <property type="nucleotide sequence ID" value="NZ_QWFX01000016.1"/>
</dbReference>
<feature type="transmembrane region" description="Helical" evidence="5">
    <location>
        <begin position="108"/>
        <end position="129"/>
    </location>
</feature>
<evidence type="ECO:0000313" key="8">
    <source>
        <dbReference type="Proteomes" id="UP000266385"/>
    </source>
</evidence>
<dbReference type="PANTHER" id="PTHR11863">
    <property type="entry name" value="STEROL DESATURASE"/>
    <property type="match status" value="1"/>
</dbReference>
<evidence type="ECO:0000256" key="3">
    <source>
        <dbReference type="ARBA" id="ARBA00022989"/>
    </source>
</evidence>
<dbReference type="GO" id="GO:0016491">
    <property type="term" value="F:oxidoreductase activity"/>
    <property type="evidence" value="ECO:0007669"/>
    <property type="project" value="InterPro"/>
</dbReference>
<feature type="domain" description="Fatty acid hydroxylase" evidence="6">
    <location>
        <begin position="113"/>
        <end position="246"/>
    </location>
</feature>
<evidence type="ECO:0000313" key="7">
    <source>
        <dbReference type="EMBL" id="RIJ26463.1"/>
    </source>
</evidence>
<proteinExistence type="predicted"/>
<dbReference type="GO" id="GO:0008610">
    <property type="term" value="P:lipid biosynthetic process"/>
    <property type="evidence" value="ECO:0007669"/>
    <property type="project" value="InterPro"/>
</dbReference>
<dbReference type="InterPro" id="IPR006694">
    <property type="entry name" value="Fatty_acid_hydroxylase"/>
</dbReference>
<dbReference type="Proteomes" id="UP000266385">
    <property type="component" value="Unassembled WGS sequence"/>
</dbReference>